<dbReference type="InterPro" id="IPR000836">
    <property type="entry name" value="PRTase_dom"/>
</dbReference>
<comment type="catalytic activity">
    <reaction evidence="8">
        <text>5-phospho-beta-D-ribosylamine + L-glutamate + diphosphate = 5-phospho-alpha-D-ribose 1-diphosphate + L-glutamine + H2O</text>
        <dbReference type="Rhea" id="RHEA:14905"/>
        <dbReference type="ChEBI" id="CHEBI:15377"/>
        <dbReference type="ChEBI" id="CHEBI:29985"/>
        <dbReference type="ChEBI" id="CHEBI:33019"/>
        <dbReference type="ChEBI" id="CHEBI:58017"/>
        <dbReference type="ChEBI" id="CHEBI:58359"/>
        <dbReference type="ChEBI" id="CHEBI:58681"/>
        <dbReference type="EC" id="2.4.2.14"/>
    </reaction>
</comment>
<dbReference type="GO" id="GO:0006189">
    <property type="term" value="P:'de novo' IMP biosynthetic process"/>
    <property type="evidence" value="ECO:0007669"/>
    <property type="project" value="UniProtKB-UniPathway"/>
</dbReference>
<dbReference type="InterPro" id="IPR017932">
    <property type="entry name" value="GATase_2_dom"/>
</dbReference>
<feature type="binding site" evidence="10">
    <location>
        <position position="310"/>
    </location>
    <ligand>
        <name>Mg(2+)</name>
        <dbReference type="ChEBI" id="CHEBI:18420"/>
    </ligand>
</feature>
<dbReference type="AlphaFoldDB" id="A0A7S0BVL2"/>
<keyword evidence="10" id="KW-0479">Metal-binding</keyword>
<dbReference type="EMBL" id="HBEL01002182">
    <property type="protein sequence ID" value="CAD8404912.1"/>
    <property type="molecule type" value="Transcribed_RNA"/>
</dbReference>
<sequence>MCGILGLFLANENEHVNQLLFDGLTVLQHRGQDAAGMVTSHDRRLHLRKDNGLVKDVFDDHHMAELRGNIGLGHCRYPTAGSSSCAEAQPLYCNHPHGICVVHNGNLVNTTELYVLLRDELQRHVNTDSDSEILLNIFADKLQKHKSDKEDFSSAVFNAMDDVMSLCKGGYTGLYLINGYGIVAFRDPHGIRPLVFGTKESSIAGKKNYVFASESVAVDTLGFQLVRDVQPGETIFLDMRTNKFHSKITHPSPSLSPCIFEYVYFARPDSIMDGVSVYESRLKMGETLAHKVMKQFPNFDIDVVIPIPDTSRTSALQAAYVLGRPFREGFIKNRYIARTFIMPNQKTRKKSVRLKLNTIKSEFAGRNVLLVDDSIVRGTTAKEIIQMARDAGAKKVYMTSAAPPIRYPNIYGIDIPTQNELIAFNRNDKEIAEKIGGDWVLYQDLPDLETAVRESCAPNQVIEKFDTSCFSGTYVTGEDISDSYFSNLHELRNDEAQTTRNSSHLGSKSSIDSKNKMPMQSYHGCETVSNDRSESKEADIGCDGI</sequence>
<dbReference type="GO" id="GO:0004044">
    <property type="term" value="F:amidophosphoribosyltransferase activity"/>
    <property type="evidence" value="ECO:0007669"/>
    <property type="project" value="UniProtKB-EC"/>
</dbReference>
<keyword evidence="7" id="KW-0315">Glutamine amidotransferase</keyword>
<evidence type="ECO:0000313" key="13">
    <source>
        <dbReference type="EMBL" id="CAD8404912.1"/>
    </source>
</evidence>
<dbReference type="HAMAP" id="MF_01931">
    <property type="entry name" value="PurF"/>
    <property type="match status" value="1"/>
</dbReference>
<dbReference type="InterPro" id="IPR029055">
    <property type="entry name" value="Ntn_hydrolases_N"/>
</dbReference>
<evidence type="ECO:0000256" key="11">
    <source>
        <dbReference type="SAM" id="MobiDB-lite"/>
    </source>
</evidence>
<organism evidence="13">
    <name type="scientific">Proboscia inermis</name>
    <dbReference type="NCBI Taxonomy" id="420281"/>
    <lineage>
        <taxon>Eukaryota</taxon>
        <taxon>Sar</taxon>
        <taxon>Stramenopiles</taxon>
        <taxon>Ochrophyta</taxon>
        <taxon>Bacillariophyta</taxon>
        <taxon>Coscinodiscophyceae</taxon>
        <taxon>Rhizosoleniophycidae</taxon>
        <taxon>Rhizosoleniales</taxon>
        <taxon>Rhizosoleniaceae</taxon>
        <taxon>Proboscia</taxon>
    </lineage>
</organism>
<keyword evidence="6 8" id="KW-0658">Purine biosynthesis</keyword>
<feature type="domain" description="Glutamine amidotransferase type-2" evidence="12">
    <location>
        <begin position="2"/>
        <end position="240"/>
    </location>
</feature>
<dbReference type="Gene3D" id="3.60.20.10">
    <property type="entry name" value="Glutamine Phosphoribosylpyrophosphate, subunit 1, domain 1"/>
    <property type="match status" value="1"/>
</dbReference>
<evidence type="ECO:0000256" key="6">
    <source>
        <dbReference type="ARBA" id="ARBA00022755"/>
    </source>
</evidence>
<evidence type="ECO:0000256" key="3">
    <source>
        <dbReference type="ARBA" id="ARBA00011941"/>
    </source>
</evidence>
<evidence type="ECO:0000256" key="4">
    <source>
        <dbReference type="ARBA" id="ARBA00022676"/>
    </source>
</evidence>
<comment type="cofactor">
    <cofactor evidence="10">
        <name>Mg(2+)</name>
        <dbReference type="ChEBI" id="CHEBI:18420"/>
    </cofactor>
    <text evidence="10">Binds 1 Mg(2+) ion per subunit.</text>
</comment>
<dbReference type="InterPro" id="IPR029057">
    <property type="entry name" value="PRTase-like"/>
</dbReference>
<comment type="similarity">
    <text evidence="2 8">In the C-terminal section; belongs to the purine/pyrimidine phosphoribosyltransferase family.</text>
</comment>
<dbReference type="Gene3D" id="3.40.50.2020">
    <property type="match status" value="1"/>
</dbReference>
<evidence type="ECO:0000256" key="5">
    <source>
        <dbReference type="ARBA" id="ARBA00022679"/>
    </source>
</evidence>
<dbReference type="InterPro" id="IPR005854">
    <property type="entry name" value="PurF"/>
</dbReference>
<evidence type="ECO:0000259" key="12">
    <source>
        <dbReference type="PROSITE" id="PS51278"/>
    </source>
</evidence>
<dbReference type="InterPro" id="IPR035584">
    <property type="entry name" value="PurF_N"/>
</dbReference>
<evidence type="ECO:0000256" key="10">
    <source>
        <dbReference type="PIRSR" id="PIRSR000485-2"/>
    </source>
</evidence>
<keyword evidence="5 8" id="KW-0808">Transferase</keyword>
<feature type="active site" description="Nucleophile" evidence="9">
    <location>
        <position position="2"/>
    </location>
</feature>
<dbReference type="PIRSF" id="PIRSF000485">
    <property type="entry name" value="Amd_phspho_trans"/>
    <property type="match status" value="1"/>
</dbReference>
<dbReference type="GO" id="GO:0046872">
    <property type="term" value="F:metal ion binding"/>
    <property type="evidence" value="ECO:0007669"/>
    <property type="project" value="UniProtKB-KW"/>
</dbReference>
<evidence type="ECO:0000256" key="1">
    <source>
        <dbReference type="ARBA" id="ARBA00005209"/>
    </source>
</evidence>
<keyword evidence="4 8" id="KW-0328">Glycosyltransferase</keyword>
<accession>A0A7S0BVL2</accession>
<evidence type="ECO:0000256" key="9">
    <source>
        <dbReference type="PIRSR" id="PIRSR000485-1"/>
    </source>
</evidence>
<protein>
    <recommendedName>
        <fullName evidence="3 8">Amidophosphoribosyltransferase</fullName>
        <shortName evidence="8">ATase</shortName>
        <ecNumber evidence="3 8">2.4.2.14</ecNumber>
    </recommendedName>
    <alternativeName>
        <fullName evidence="8">Glutamine phosphoribosylpyrophosphate amidotransferase</fullName>
    </alternativeName>
</protein>
<dbReference type="GO" id="GO:0009113">
    <property type="term" value="P:purine nucleobase biosynthetic process"/>
    <property type="evidence" value="ECO:0007669"/>
    <property type="project" value="InterPro"/>
</dbReference>
<dbReference type="SUPFAM" id="SSF56235">
    <property type="entry name" value="N-terminal nucleophile aminohydrolases (Ntn hydrolases)"/>
    <property type="match status" value="1"/>
</dbReference>
<name>A0A7S0BVL2_9STRA</name>
<dbReference type="PROSITE" id="PS51278">
    <property type="entry name" value="GATASE_TYPE_2"/>
    <property type="match status" value="1"/>
</dbReference>
<feature type="compositionally biased region" description="Basic and acidic residues" evidence="11">
    <location>
        <begin position="529"/>
        <end position="539"/>
    </location>
</feature>
<feature type="region of interest" description="Disordered" evidence="11">
    <location>
        <begin position="495"/>
        <end position="545"/>
    </location>
</feature>
<dbReference type="Pfam" id="PF13522">
    <property type="entry name" value="GATase_6"/>
    <property type="match status" value="1"/>
</dbReference>
<feature type="compositionally biased region" description="Polar residues" evidence="11">
    <location>
        <begin position="498"/>
        <end position="512"/>
    </location>
</feature>
<dbReference type="EC" id="2.4.2.14" evidence="3 8"/>
<evidence type="ECO:0000256" key="7">
    <source>
        <dbReference type="ARBA" id="ARBA00022962"/>
    </source>
</evidence>
<dbReference type="CDD" id="cd06223">
    <property type="entry name" value="PRTases_typeI"/>
    <property type="match status" value="1"/>
</dbReference>
<gene>
    <name evidence="13" type="ORF">PINE0816_LOCUS1021</name>
</gene>
<comment type="pathway">
    <text evidence="1 8">Purine metabolism; IMP biosynthesis via de novo pathway; N(1)-(5-phospho-D-ribosyl)glycinamide from 5-phospho-alpha-D-ribose 1-diphosphate: step 1/2.</text>
</comment>
<dbReference type="CDD" id="cd00715">
    <property type="entry name" value="GPATase_N"/>
    <property type="match status" value="1"/>
</dbReference>
<dbReference type="SUPFAM" id="SSF53271">
    <property type="entry name" value="PRTase-like"/>
    <property type="match status" value="1"/>
</dbReference>
<reference evidence="13" key="1">
    <citation type="submission" date="2021-01" db="EMBL/GenBank/DDBJ databases">
        <authorList>
            <person name="Corre E."/>
            <person name="Pelletier E."/>
            <person name="Niang G."/>
            <person name="Scheremetjew M."/>
            <person name="Finn R."/>
            <person name="Kale V."/>
            <person name="Holt S."/>
            <person name="Cochrane G."/>
            <person name="Meng A."/>
            <person name="Brown T."/>
            <person name="Cohen L."/>
        </authorList>
    </citation>
    <scope>NUCLEOTIDE SEQUENCE</scope>
    <source>
        <strain evidence="13">CCAP1064/1</strain>
    </source>
</reference>
<proteinExistence type="inferred from homology"/>
<feature type="binding site" evidence="10">
    <location>
        <position position="372"/>
    </location>
    <ligand>
        <name>Mg(2+)</name>
        <dbReference type="ChEBI" id="CHEBI:18420"/>
    </ligand>
</feature>
<evidence type="ECO:0000256" key="8">
    <source>
        <dbReference type="PIRNR" id="PIRNR000485"/>
    </source>
</evidence>
<feature type="binding site" evidence="10">
    <location>
        <position position="373"/>
    </location>
    <ligand>
        <name>Mg(2+)</name>
        <dbReference type="ChEBI" id="CHEBI:18420"/>
    </ligand>
</feature>
<dbReference type="PANTHER" id="PTHR11907">
    <property type="entry name" value="AMIDOPHOSPHORIBOSYLTRANSFERASE"/>
    <property type="match status" value="1"/>
</dbReference>
<dbReference type="UniPathway" id="UPA00074">
    <property type="reaction ID" value="UER00124"/>
</dbReference>
<keyword evidence="10" id="KW-0460">Magnesium</keyword>
<dbReference type="NCBIfam" id="TIGR01134">
    <property type="entry name" value="purF"/>
    <property type="match status" value="1"/>
</dbReference>
<evidence type="ECO:0000256" key="2">
    <source>
        <dbReference type="ARBA" id="ARBA00010138"/>
    </source>
</evidence>